<proteinExistence type="predicted"/>
<dbReference type="RefSeq" id="WP_189654419.1">
    <property type="nucleotide sequence ID" value="NZ_SPVI01000302.1"/>
</dbReference>
<dbReference type="InterPro" id="IPR012332">
    <property type="entry name" value="Autotransporter_pectin_lyase_C"/>
</dbReference>
<comment type="caution">
    <text evidence="1">The sequence shown here is derived from an EMBL/GenBank/DDBJ whole genome shotgun (WGS) entry which is preliminary data.</text>
</comment>
<name>A0A4Y9T3G8_PSEFL</name>
<organism evidence="1 2">
    <name type="scientific">Pseudomonas fluorescens</name>
    <dbReference type="NCBI Taxonomy" id="294"/>
    <lineage>
        <taxon>Bacteria</taxon>
        <taxon>Pseudomonadati</taxon>
        <taxon>Pseudomonadota</taxon>
        <taxon>Gammaproteobacteria</taxon>
        <taxon>Pseudomonadales</taxon>
        <taxon>Pseudomonadaceae</taxon>
        <taxon>Pseudomonas</taxon>
    </lineage>
</organism>
<dbReference type="NCBIfam" id="TIGR04415">
    <property type="entry name" value="O_hepto_targRPT"/>
    <property type="match status" value="2"/>
</dbReference>
<dbReference type="Pfam" id="PF16168">
    <property type="entry name" value="AIDA"/>
    <property type="match status" value="1"/>
</dbReference>
<evidence type="ECO:0008006" key="3">
    <source>
        <dbReference type="Google" id="ProtNLM"/>
    </source>
</evidence>
<feature type="non-terminal residue" evidence="1">
    <location>
        <position position="130"/>
    </location>
</feature>
<gene>
    <name evidence="1" type="ORF">E4T65_30285</name>
</gene>
<protein>
    <recommendedName>
        <fullName evidence="3">Autotransporter outer membrane beta-barrel domain-containing protein</fullName>
    </recommendedName>
</protein>
<dbReference type="Gene3D" id="2.160.20.20">
    <property type="match status" value="1"/>
</dbReference>
<sequence>GTGTATDTTIDAGAIQYVGYNSGVGYATNTTVGGTQYVGGQNGTGYATSTTVDSGGIQIVDSGGTATDTTVLSGGTASILSGGVADAPVISGGTLILDAGASIGSGGIQFAAVSGANGGTLDLTGLGAFL</sequence>
<dbReference type="Proteomes" id="UP000297322">
    <property type="component" value="Unassembled WGS sequence"/>
</dbReference>
<evidence type="ECO:0000313" key="1">
    <source>
        <dbReference type="EMBL" id="TFW32623.1"/>
    </source>
</evidence>
<dbReference type="EMBL" id="SPVI01000302">
    <property type="protein sequence ID" value="TFW32623.1"/>
    <property type="molecule type" value="Genomic_DNA"/>
</dbReference>
<dbReference type="InterPro" id="IPR030930">
    <property type="entry name" value="AIDA"/>
</dbReference>
<evidence type="ECO:0000313" key="2">
    <source>
        <dbReference type="Proteomes" id="UP000297322"/>
    </source>
</evidence>
<feature type="non-terminal residue" evidence="1">
    <location>
        <position position="1"/>
    </location>
</feature>
<dbReference type="AlphaFoldDB" id="A0A4Y9T3G8"/>
<reference evidence="1 2" key="1">
    <citation type="submission" date="2019-03" db="EMBL/GenBank/DDBJ databases">
        <title>Biocontrol and xenobiotic degradation properties of endophytic Pseudomonas fluorescens strain BRZ63.</title>
        <authorList>
            <person name="Chlebek D.A."/>
            <person name="Pinski A."/>
            <person name="Zur J.P."/>
            <person name="Michalska J."/>
            <person name="Hupert-Kocurek K.T."/>
        </authorList>
    </citation>
    <scope>NUCLEOTIDE SEQUENCE [LARGE SCALE GENOMIC DNA]</scope>
    <source>
        <strain evidence="1 2">BRZ63</strain>
    </source>
</reference>
<accession>A0A4Y9T3G8</accession>